<keyword evidence="2" id="KW-0812">Transmembrane</keyword>
<keyword evidence="5" id="KW-1185">Reference proteome</keyword>
<evidence type="ECO:0000256" key="1">
    <source>
        <dbReference type="ARBA" id="ARBA00023157"/>
    </source>
</evidence>
<dbReference type="EMBL" id="WJQU01000004">
    <property type="protein sequence ID" value="KAJ6636201.1"/>
    <property type="molecule type" value="Genomic_DNA"/>
</dbReference>
<dbReference type="PANTHER" id="PTHR11675:SF101">
    <property type="entry name" value="POLYPEPTIDE N-ACETYLGALACTOSAMINYLTRANSFERASE 5"/>
    <property type="match status" value="1"/>
</dbReference>
<comment type="caution">
    <text evidence="4">The sequence shown here is derived from an EMBL/GenBank/DDBJ whole genome shotgun (WGS) entry which is preliminary data.</text>
</comment>
<sequence>MMQVPAHYRMTRPARYLSWTISAGIILTFHYFFMSDSPIRYISSNVTEPFNNDALKTPRKYEAKNLYKWTRALPVPHISGRPGELGKAVVLNAEEDEEAKRRFKEHEFNIVASDTISVNRSLADVRHPHCLSVEYLPRLPKTSVVIIFHNEAWSTLTRSIWSAINRSPKELLKEIILVDDKSTFDYLGNQLDEYVRTLRVPVKVLRMDERFGIVKARLLGAANAEFYYLFVRNEGIFFSGTTFNVTEPFNNDALKTPRKYEAKNLYKWTRALPVPHISGRPGELGKAVALNAQEDEEAKRRFKEHEFNIVASDMISVNRSLADVRHPHCLSVEYLPRLPKTSVVIIFHNEAWSTLTRSIWSAINRSPKELLKEIILVDDKSTFDYLGNQLDEYVKTLPVPVKVLRMDERFGIVKARLLGAANAEK</sequence>
<feature type="domain" description="Glycosyltransferase 2-like" evidence="3">
    <location>
        <begin position="342"/>
        <end position="423"/>
    </location>
</feature>
<dbReference type="GO" id="GO:0006493">
    <property type="term" value="P:protein O-linked glycosylation"/>
    <property type="evidence" value="ECO:0007669"/>
    <property type="project" value="TreeGrafter"/>
</dbReference>
<gene>
    <name evidence="4" type="primary">Pgant5_5</name>
    <name evidence="4" type="ORF">Bhyg_14789</name>
</gene>
<name>A0A9Q0MQM6_9DIPT</name>
<keyword evidence="2" id="KW-0472">Membrane</keyword>
<dbReference type="PANTHER" id="PTHR11675">
    <property type="entry name" value="N-ACETYLGALACTOSAMINYLTRANSFERASE"/>
    <property type="match status" value="1"/>
</dbReference>
<dbReference type="OrthoDB" id="5988548at2759"/>
<reference evidence="4" key="1">
    <citation type="submission" date="2022-07" db="EMBL/GenBank/DDBJ databases">
        <authorList>
            <person name="Trinca V."/>
            <person name="Uliana J.V.C."/>
            <person name="Torres T.T."/>
            <person name="Ward R.J."/>
            <person name="Monesi N."/>
        </authorList>
    </citation>
    <scope>NUCLEOTIDE SEQUENCE</scope>
    <source>
        <strain evidence="4">HSMRA1968</strain>
        <tissue evidence="4">Whole embryos</tissue>
    </source>
</reference>
<evidence type="ECO:0000313" key="4">
    <source>
        <dbReference type="EMBL" id="KAJ6636201.1"/>
    </source>
</evidence>
<dbReference type="GO" id="GO:0004653">
    <property type="term" value="F:polypeptide N-acetylgalactosaminyltransferase activity"/>
    <property type="evidence" value="ECO:0007669"/>
    <property type="project" value="TreeGrafter"/>
</dbReference>
<feature type="transmembrane region" description="Helical" evidence="2">
    <location>
        <begin position="16"/>
        <end position="34"/>
    </location>
</feature>
<keyword evidence="2" id="KW-1133">Transmembrane helix</keyword>
<dbReference type="SUPFAM" id="SSF53448">
    <property type="entry name" value="Nucleotide-diphospho-sugar transferases"/>
    <property type="match status" value="2"/>
</dbReference>
<keyword evidence="1" id="KW-1015">Disulfide bond</keyword>
<dbReference type="GO" id="GO:0005794">
    <property type="term" value="C:Golgi apparatus"/>
    <property type="evidence" value="ECO:0007669"/>
    <property type="project" value="TreeGrafter"/>
</dbReference>
<dbReference type="Proteomes" id="UP001151699">
    <property type="component" value="Chromosome C"/>
</dbReference>
<dbReference type="InterPro" id="IPR001173">
    <property type="entry name" value="Glyco_trans_2-like"/>
</dbReference>
<organism evidence="4 5">
    <name type="scientific">Pseudolycoriella hygida</name>
    <dbReference type="NCBI Taxonomy" id="35572"/>
    <lineage>
        <taxon>Eukaryota</taxon>
        <taxon>Metazoa</taxon>
        <taxon>Ecdysozoa</taxon>
        <taxon>Arthropoda</taxon>
        <taxon>Hexapoda</taxon>
        <taxon>Insecta</taxon>
        <taxon>Pterygota</taxon>
        <taxon>Neoptera</taxon>
        <taxon>Endopterygota</taxon>
        <taxon>Diptera</taxon>
        <taxon>Nematocera</taxon>
        <taxon>Sciaroidea</taxon>
        <taxon>Sciaridae</taxon>
        <taxon>Pseudolycoriella</taxon>
    </lineage>
</organism>
<dbReference type="InterPro" id="IPR029044">
    <property type="entry name" value="Nucleotide-diphossugar_trans"/>
</dbReference>
<evidence type="ECO:0000313" key="5">
    <source>
        <dbReference type="Proteomes" id="UP001151699"/>
    </source>
</evidence>
<proteinExistence type="predicted"/>
<dbReference type="Pfam" id="PF00535">
    <property type="entry name" value="Glycos_transf_2"/>
    <property type="match status" value="2"/>
</dbReference>
<evidence type="ECO:0000256" key="2">
    <source>
        <dbReference type="SAM" id="Phobius"/>
    </source>
</evidence>
<dbReference type="Gene3D" id="3.90.550.10">
    <property type="entry name" value="Spore Coat Polysaccharide Biosynthesis Protein SpsA, Chain A"/>
    <property type="match status" value="2"/>
</dbReference>
<feature type="domain" description="Glycosyltransferase 2-like" evidence="3">
    <location>
        <begin position="143"/>
        <end position="225"/>
    </location>
</feature>
<accession>A0A9Q0MQM6</accession>
<dbReference type="AlphaFoldDB" id="A0A9Q0MQM6"/>
<feature type="non-terminal residue" evidence="4">
    <location>
        <position position="425"/>
    </location>
</feature>
<evidence type="ECO:0000259" key="3">
    <source>
        <dbReference type="Pfam" id="PF00535"/>
    </source>
</evidence>
<protein>
    <submittedName>
        <fullName evidence="4">Polypeptide N-acetylgalactosaminyltransferase 5</fullName>
    </submittedName>
</protein>